<feature type="transmembrane region" description="Helical" evidence="6">
    <location>
        <begin position="57"/>
        <end position="80"/>
    </location>
</feature>
<keyword evidence="3 6" id="KW-1133">Transmembrane helix</keyword>
<dbReference type="PANTHER" id="PTHR33048:SF47">
    <property type="entry name" value="INTEGRAL MEMBRANE PROTEIN-RELATED"/>
    <property type="match status" value="1"/>
</dbReference>
<feature type="domain" description="Rhodopsin" evidence="7">
    <location>
        <begin position="41"/>
        <end position="276"/>
    </location>
</feature>
<sequence>MSSSSAALQGDTLPHEVLVEFPILRSLGIALLIVVTLCYVLRLYVKLAVLRTFRSDDIALAIAYLLFWPLGVISVLFAGWGLRLNAGELDVLKHITTAAVAYNSIYVACAVSCKISVMLLVRSLLGPHDRKRRTLAYGITGISTLLGIVYFAFCFTCGVTDTAKTSTTCTLYGASNGVSLAWSFSNTAADIIFASLCVSLIWSATMSLRTRIIASGLLSFSSVGAIASALRIATILGWGWTTFDGQRLHVTRWSLIEAGICISAICLASLRPLLKKLSLEKSSYAGTGDQYKTASKGGVTFNTNNRANHGDEIPLKIGVQTVFEVEEQRGGSGELGMDKQHSVPVA</sequence>
<evidence type="ECO:0000256" key="2">
    <source>
        <dbReference type="ARBA" id="ARBA00022692"/>
    </source>
</evidence>
<feature type="transmembrane region" description="Helical" evidence="6">
    <location>
        <begin position="217"/>
        <end position="241"/>
    </location>
</feature>
<accession>A0A2P7YVQ1</accession>
<name>A0A2P7YVQ1_9PEZI</name>
<feature type="transmembrane region" description="Helical" evidence="6">
    <location>
        <begin position="134"/>
        <end position="153"/>
    </location>
</feature>
<evidence type="ECO:0000256" key="5">
    <source>
        <dbReference type="ARBA" id="ARBA00038359"/>
    </source>
</evidence>
<protein>
    <recommendedName>
        <fullName evidence="7">Rhodopsin domain-containing protein</fullName>
    </recommendedName>
</protein>
<organism evidence="8 9">
    <name type="scientific">Elsinoe australis</name>
    <dbReference type="NCBI Taxonomy" id="40998"/>
    <lineage>
        <taxon>Eukaryota</taxon>
        <taxon>Fungi</taxon>
        <taxon>Dikarya</taxon>
        <taxon>Ascomycota</taxon>
        <taxon>Pezizomycotina</taxon>
        <taxon>Dothideomycetes</taxon>
        <taxon>Dothideomycetidae</taxon>
        <taxon>Myriangiales</taxon>
        <taxon>Elsinoaceae</taxon>
        <taxon>Elsinoe</taxon>
    </lineage>
</organism>
<feature type="transmembrane region" description="Helical" evidence="6">
    <location>
        <begin position="180"/>
        <end position="205"/>
    </location>
</feature>
<evidence type="ECO:0000313" key="8">
    <source>
        <dbReference type="EMBL" id="PSK40037.1"/>
    </source>
</evidence>
<dbReference type="Pfam" id="PF20684">
    <property type="entry name" value="Fung_rhodopsin"/>
    <property type="match status" value="1"/>
</dbReference>
<reference evidence="8 9" key="1">
    <citation type="submission" date="2017-05" db="EMBL/GenBank/DDBJ databases">
        <title>Draft genome sequence of Elsinoe australis.</title>
        <authorList>
            <person name="Cheng Q."/>
        </authorList>
    </citation>
    <scope>NUCLEOTIDE SEQUENCE [LARGE SCALE GENOMIC DNA]</scope>
    <source>
        <strain evidence="8 9">NL1</strain>
    </source>
</reference>
<dbReference type="EMBL" id="NHZQ01000363">
    <property type="protein sequence ID" value="PSK40037.1"/>
    <property type="molecule type" value="Genomic_DNA"/>
</dbReference>
<keyword evidence="9" id="KW-1185">Reference proteome</keyword>
<dbReference type="GO" id="GO:0016020">
    <property type="term" value="C:membrane"/>
    <property type="evidence" value="ECO:0007669"/>
    <property type="project" value="UniProtKB-SubCell"/>
</dbReference>
<evidence type="ECO:0000256" key="3">
    <source>
        <dbReference type="ARBA" id="ARBA00022989"/>
    </source>
</evidence>
<evidence type="ECO:0000256" key="6">
    <source>
        <dbReference type="SAM" id="Phobius"/>
    </source>
</evidence>
<proteinExistence type="inferred from homology"/>
<keyword evidence="4 6" id="KW-0472">Membrane</keyword>
<evidence type="ECO:0000256" key="1">
    <source>
        <dbReference type="ARBA" id="ARBA00004141"/>
    </source>
</evidence>
<dbReference type="AlphaFoldDB" id="A0A2P7YVQ1"/>
<comment type="subcellular location">
    <subcellularLocation>
        <location evidence="1">Membrane</location>
        <topology evidence="1">Multi-pass membrane protein</topology>
    </subcellularLocation>
</comment>
<comment type="caution">
    <text evidence="8">The sequence shown here is derived from an EMBL/GenBank/DDBJ whole genome shotgun (WGS) entry which is preliminary data.</text>
</comment>
<evidence type="ECO:0000256" key="4">
    <source>
        <dbReference type="ARBA" id="ARBA00023136"/>
    </source>
</evidence>
<dbReference type="InterPro" id="IPR049326">
    <property type="entry name" value="Rhodopsin_dom_fungi"/>
</dbReference>
<dbReference type="InterPro" id="IPR052337">
    <property type="entry name" value="SAT4-like"/>
</dbReference>
<dbReference type="OrthoDB" id="4682787at2759"/>
<feature type="transmembrane region" description="Helical" evidence="6">
    <location>
        <begin position="253"/>
        <end position="274"/>
    </location>
</feature>
<evidence type="ECO:0000259" key="7">
    <source>
        <dbReference type="Pfam" id="PF20684"/>
    </source>
</evidence>
<comment type="similarity">
    <text evidence="5">Belongs to the SAT4 family.</text>
</comment>
<gene>
    <name evidence="8" type="ORF">B9Z65_7977</name>
</gene>
<feature type="transmembrane region" description="Helical" evidence="6">
    <location>
        <begin position="100"/>
        <end position="122"/>
    </location>
</feature>
<dbReference type="Proteomes" id="UP000243723">
    <property type="component" value="Unassembled WGS sequence"/>
</dbReference>
<feature type="transmembrane region" description="Helical" evidence="6">
    <location>
        <begin position="23"/>
        <end position="45"/>
    </location>
</feature>
<keyword evidence="2 6" id="KW-0812">Transmembrane</keyword>
<evidence type="ECO:0000313" key="9">
    <source>
        <dbReference type="Proteomes" id="UP000243723"/>
    </source>
</evidence>
<dbReference type="PANTHER" id="PTHR33048">
    <property type="entry name" value="PTH11-LIKE INTEGRAL MEMBRANE PROTEIN (AFU_ORTHOLOGUE AFUA_5G11245)"/>
    <property type="match status" value="1"/>
</dbReference>